<dbReference type="InterPro" id="IPR036390">
    <property type="entry name" value="WH_DNA-bd_sf"/>
</dbReference>
<feature type="domain" description="HTH hxlR-type" evidence="4">
    <location>
        <begin position="13"/>
        <end position="114"/>
    </location>
</feature>
<dbReference type="Pfam" id="PF01638">
    <property type="entry name" value="HxlR"/>
    <property type="match status" value="1"/>
</dbReference>
<dbReference type="InterPro" id="IPR036388">
    <property type="entry name" value="WH-like_DNA-bd_sf"/>
</dbReference>
<dbReference type="EMBL" id="JBHSON010000002">
    <property type="protein sequence ID" value="MFC5744283.1"/>
    <property type="molecule type" value="Genomic_DNA"/>
</dbReference>
<evidence type="ECO:0000256" key="2">
    <source>
        <dbReference type="ARBA" id="ARBA00023125"/>
    </source>
</evidence>
<keyword evidence="2" id="KW-0238">DNA-binding</keyword>
<dbReference type="Gene3D" id="1.10.10.10">
    <property type="entry name" value="Winged helix-like DNA-binding domain superfamily/Winged helix DNA-binding domain"/>
    <property type="match status" value="1"/>
</dbReference>
<evidence type="ECO:0000313" key="6">
    <source>
        <dbReference type="Proteomes" id="UP001596074"/>
    </source>
</evidence>
<evidence type="ECO:0000256" key="1">
    <source>
        <dbReference type="ARBA" id="ARBA00023015"/>
    </source>
</evidence>
<dbReference type="PANTHER" id="PTHR33204">
    <property type="entry name" value="TRANSCRIPTIONAL REGULATOR, MARR FAMILY"/>
    <property type="match status" value="1"/>
</dbReference>
<accession>A0ABW0ZPF9</accession>
<keyword evidence="3" id="KW-0804">Transcription</keyword>
<dbReference type="Proteomes" id="UP001596074">
    <property type="component" value="Unassembled WGS sequence"/>
</dbReference>
<organism evidence="5 6">
    <name type="scientific">Actinomadura rugatobispora</name>
    <dbReference type="NCBI Taxonomy" id="1994"/>
    <lineage>
        <taxon>Bacteria</taxon>
        <taxon>Bacillati</taxon>
        <taxon>Actinomycetota</taxon>
        <taxon>Actinomycetes</taxon>
        <taxon>Streptosporangiales</taxon>
        <taxon>Thermomonosporaceae</taxon>
        <taxon>Actinomadura</taxon>
    </lineage>
</organism>
<evidence type="ECO:0000256" key="3">
    <source>
        <dbReference type="ARBA" id="ARBA00023163"/>
    </source>
</evidence>
<evidence type="ECO:0000259" key="4">
    <source>
        <dbReference type="PROSITE" id="PS51118"/>
    </source>
</evidence>
<keyword evidence="1" id="KW-0805">Transcription regulation</keyword>
<protein>
    <submittedName>
        <fullName evidence="5">Winged helix-turn-helix transcriptional regulator</fullName>
    </submittedName>
</protein>
<sequence>MIEGPCQTFVSDCHVRVAAELISHAWDPVVLSALRLGPTRRKELLVRIAGVSDKVLTQALRRLQARGLVARAPETGRSSAQAAVYRLSPLGESFANGPLVQLARWAADNQAALADASDRRPSLGLTT</sequence>
<reference evidence="6" key="1">
    <citation type="journal article" date="2019" name="Int. J. Syst. Evol. Microbiol.">
        <title>The Global Catalogue of Microorganisms (GCM) 10K type strain sequencing project: providing services to taxonomists for standard genome sequencing and annotation.</title>
        <authorList>
            <consortium name="The Broad Institute Genomics Platform"/>
            <consortium name="The Broad Institute Genome Sequencing Center for Infectious Disease"/>
            <person name="Wu L."/>
            <person name="Ma J."/>
        </authorList>
    </citation>
    <scope>NUCLEOTIDE SEQUENCE [LARGE SCALE GENOMIC DNA]</scope>
    <source>
        <strain evidence="6">KCTC 42087</strain>
    </source>
</reference>
<gene>
    <name evidence="5" type="ORF">ACFPZN_01510</name>
</gene>
<dbReference type="SUPFAM" id="SSF46785">
    <property type="entry name" value="Winged helix' DNA-binding domain"/>
    <property type="match status" value="1"/>
</dbReference>
<evidence type="ECO:0000313" key="5">
    <source>
        <dbReference type="EMBL" id="MFC5744283.1"/>
    </source>
</evidence>
<dbReference type="InterPro" id="IPR002577">
    <property type="entry name" value="HTH_HxlR"/>
</dbReference>
<comment type="caution">
    <text evidence="5">The sequence shown here is derived from an EMBL/GenBank/DDBJ whole genome shotgun (WGS) entry which is preliminary data.</text>
</comment>
<dbReference type="PANTHER" id="PTHR33204:SF37">
    <property type="entry name" value="HTH-TYPE TRANSCRIPTIONAL REGULATOR YODB"/>
    <property type="match status" value="1"/>
</dbReference>
<proteinExistence type="predicted"/>
<dbReference type="PROSITE" id="PS51118">
    <property type="entry name" value="HTH_HXLR"/>
    <property type="match status" value="1"/>
</dbReference>
<name>A0ABW0ZPF9_9ACTN</name>
<dbReference type="RefSeq" id="WP_378279314.1">
    <property type="nucleotide sequence ID" value="NZ_JBHSON010000002.1"/>
</dbReference>
<keyword evidence="6" id="KW-1185">Reference proteome</keyword>